<dbReference type="EMBL" id="MT424636">
    <property type="protein sequence ID" value="QJQ82607.1"/>
    <property type="molecule type" value="Genomic_DNA"/>
</dbReference>
<keyword evidence="2" id="KW-1185">Reference proteome</keyword>
<sequence length="334" mass="34339">MTVKINGTNTVANPAFTGADTDTGLQCGTDELKLVTAGTSRATVDSSGRLLVGTSTARSAGDVTAQLQVEGTDFATSSLNLISNAGASAGNVPHISLGKSRGTSDGSSTAVADGDLLGKIQWCGADNTDLNASAASISAAVDGTPGGNDMPGRIIFATTSNSNDSPTERLRITSDGTLQLRNSPGIDFSQIQTNASGMSSETLDSYEEGTWTPAFTCNNVNFSYSDQSGFYTKIGNIVIVNFRLQMQSRTSGSGALNITGLPFSPTDSRCVLSLSPTFGNWGSNNAPNSGFTTGGDILLKKFDSSNAQDTQDTNVDPSIVSTAGIIGSMSYKIA</sequence>
<accession>A0A6M4EKG1</accession>
<gene>
    <name evidence="1" type="ORF">SSBP1_gp41</name>
</gene>
<dbReference type="Proteomes" id="UP000502509">
    <property type="component" value="Segment"/>
</dbReference>
<protein>
    <submittedName>
        <fullName evidence="1">Tail fibers protein</fullName>
    </submittedName>
</protein>
<reference evidence="1 2" key="1">
    <citation type="submission" date="2020-05" db="EMBL/GenBank/DDBJ databases">
        <title>Programmed transcriptomes of a marine cyanopodovirus and its Synechococcus host during infection.</title>
        <authorList>
            <person name="Huang S."/>
        </authorList>
    </citation>
    <scope>NUCLEOTIDE SEQUENCE [LARGE SCALE GENOMIC DNA]</scope>
</reference>
<name>A0A6M4EKG1_9CAUD</name>
<organism evidence="1 2">
    <name type="scientific">Synechococcus phage S-SBP1</name>
    <dbReference type="NCBI Taxonomy" id="2735125"/>
    <lineage>
        <taxon>Viruses</taxon>
        <taxon>Duplodnaviria</taxon>
        <taxon>Heunggongvirae</taxon>
        <taxon>Uroviricota</taxon>
        <taxon>Caudoviricetes</taxon>
        <taxon>Autographivirales</taxon>
        <taxon>Sechaudvirinae</taxon>
        <taxon>Spiovirus</taxon>
        <taxon>Spiovirus sbp1</taxon>
    </lineage>
</organism>
<evidence type="ECO:0000313" key="2">
    <source>
        <dbReference type="Proteomes" id="UP000502509"/>
    </source>
</evidence>
<proteinExistence type="predicted"/>
<evidence type="ECO:0000313" key="1">
    <source>
        <dbReference type="EMBL" id="QJQ82607.1"/>
    </source>
</evidence>